<evidence type="ECO:0000313" key="1">
    <source>
        <dbReference type="EMBL" id="OXM82282.1"/>
    </source>
</evidence>
<dbReference type="RefSeq" id="WP_094018874.1">
    <property type="nucleotide sequence ID" value="NZ_NMQW01000092.1"/>
</dbReference>
<gene>
    <name evidence="1" type="ORF">CF651_31765</name>
</gene>
<proteinExistence type="predicted"/>
<dbReference type="EMBL" id="NMQW01000092">
    <property type="protein sequence ID" value="OXM82282.1"/>
    <property type="molecule type" value="Genomic_DNA"/>
</dbReference>
<dbReference type="Proteomes" id="UP000215509">
    <property type="component" value="Unassembled WGS sequence"/>
</dbReference>
<keyword evidence="2" id="KW-1185">Reference proteome</keyword>
<name>A0A229UFY8_9BACL</name>
<accession>A0A229UFY8</accession>
<reference evidence="1 2" key="1">
    <citation type="submission" date="2017-07" db="EMBL/GenBank/DDBJ databases">
        <title>Genome sequencing and assembly of Paenibacillus rigui.</title>
        <authorList>
            <person name="Mayilraj S."/>
        </authorList>
    </citation>
    <scope>NUCLEOTIDE SEQUENCE [LARGE SCALE GENOMIC DNA]</scope>
    <source>
        <strain evidence="1 2">JCM 16352</strain>
    </source>
</reference>
<sequence>MNIYGHLKKVNEILDKTLICQQSRIDSHVLVKGFKDSWYYIEKYIKNVHPEWTKKWNDRLTSIEPEELALSIDMIREANDKFNKLKEQKDVKNYFDYYISIINGLTIFNKSYEECCDICQGELRYYTDLNIDTVVKRCVTCGCFYNGKSGSKIGLNMNDALRPSSKSELLRDEIIKQ</sequence>
<organism evidence="1 2">
    <name type="scientific">Paenibacillus rigui</name>
    <dbReference type="NCBI Taxonomy" id="554312"/>
    <lineage>
        <taxon>Bacteria</taxon>
        <taxon>Bacillati</taxon>
        <taxon>Bacillota</taxon>
        <taxon>Bacilli</taxon>
        <taxon>Bacillales</taxon>
        <taxon>Paenibacillaceae</taxon>
        <taxon>Paenibacillus</taxon>
    </lineage>
</organism>
<protein>
    <submittedName>
        <fullName evidence="1">Uncharacterized protein</fullName>
    </submittedName>
</protein>
<dbReference type="AlphaFoldDB" id="A0A229UFY8"/>
<comment type="caution">
    <text evidence="1">The sequence shown here is derived from an EMBL/GenBank/DDBJ whole genome shotgun (WGS) entry which is preliminary data.</text>
</comment>
<evidence type="ECO:0000313" key="2">
    <source>
        <dbReference type="Proteomes" id="UP000215509"/>
    </source>
</evidence>
<dbReference type="OrthoDB" id="2614563at2"/>